<evidence type="ECO:0000313" key="2">
    <source>
        <dbReference type="Proteomes" id="UP000535509"/>
    </source>
</evidence>
<reference evidence="1 2" key="1">
    <citation type="submission" date="2018-06" db="EMBL/GenBank/DDBJ databases">
        <authorList>
            <consortium name="PulseNet: The National Subtyping Network for Foodborne Disease Surveillance"/>
            <person name="Tarr C.L."/>
            <person name="Trees E."/>
            <person name="Katz L.S."/>
            <person name="Carleton-Romer H.A."/>
            <person name="Stroika S."/>
            <person name="Kucerova Z."/>
            <person name="Roache K.F."/>
            <person name="Sabol A.L."/>
            <person name="Besser J."/>
            <person name="Gerner-Smidt P."/>
        </authorList>
    </citation>
    <scope>NUCLEOTIDE SEQUENCE [LARGE SCALE GENOMIC DNA]</scope>
    <source>
        <strain evidence="1 2">PNUSAC001503</strain>
    </source>
</reference>
<dbReference type="EMBL" id="AABTCC010000027">
    <property type="protein sequence ID" value="EAI8859759.1"/>
    <property type="molecule type" value="Genomic_DNA"/>
</dbReference>
<comment type="caution">
    <text evidence="1">The sequence shown here is derived from an EMBL/GenBank/DDBJ whole genome shotgun (WGS) entry which is preliminary data.</text>
</comment>
<organism evidence="1 2">
    <name type="scientific">Campylobacter fetus</name>
    <dbReference type="NCBI Taxonomy" id="196"/>
    <lineage>
        <taxon>Bacteria</taxon>
        <taxon>Pseudomonadati</taxon>
        <taxon>Campylobacterota</taxon>
        <taxon>Epsilonproteobacteria</taxon>
        <taxon>Campylobacterales</taxon>
        <taxon>Campylobacteraceae</taxon>
        <taxon>Campylobacter</taxon>
    </lineage>
</organism>
<gene>
    <name evidence="1" type="ORF">CX802_07960</name>
</gene>
<protein>
    <submittedName>
        <fullName evidence="1">Uncharacterized protein</fullName>
    </submittedName>
</protein>
<proteinExistence type="predicted"/>
<dbReference type="RefSeq" id="WP_191095182.1">
    <property type="nucleotide sequence ID" value="NZ_JACXXC010000001.1"/>
</dbReference>
<dbReference type="AlphaFoldDB" id="A0A825BER4"/>
<evidence type="ECO:0000313" key="1">
    <source>
        <dbReference type="EMBL" id="EAI8859759.1"/>
    </source>
</evidence>
<accession>A0A825BER4</accession>
<name>A0A825BER4_CAMFE</name>
<dbReference type="Proteomes" id="UP000535509">
    <property type="component" value="Unassembled WGS sequence"/>
</dbReference>
<sequence>MANKIFDSLVFSTNKSKDEIVASLVTSIAQREKADPSNNWIARVTHIYNTGENAGASYFVIGDKLKEQKQLSSNLVEAPVAQVDSTKIDEIRVTQIIDEKLQGQSLQISDEKISQAVEEKIANNETLSTLIKAEVAKNKTSLGISDIIAFS</sequence>
<keyword evidence="2" id="KW-1185">Reference proteome</keyword>